<dbReference type="NCBIfam" id="TIGR03696">
    <property type="entry name" value="Rhs_assc_core"/>
    <property type="match status" value="1"/>
</dbReference>
<name>A0A3E5BLJ6_9BACE</name>
<protein>
    <submittedName>
        <fullName evidence="1">RHS repeat-associated core domain-containing protein</fullName>
    </submittedName>
</protein>
<evidence type="ECO:0000313" key="1">
    <source>
        <dbReference type="EMBL" id="RGN38279.1"/>
    </source>
</evidence>
<reference evidence="1 2" key="1">
    <citation type="submission" date="2018-08" db="EMBL/GenBank/DDBJ databases">
        <title>A genome reference for cultivated species of the human gut microbiota.</title>
        <authorList>
            <person name="Zou Y."/>
            <person name="Xue W."/>
            <person name="Luo G."/>
        </authorList>
    </citation>
    <scope>NUCLEOTIDE SEQUENCE [LARGE SCALE GENOMIC DNA]</scope>
    <source>
        <strain evidence="1 2">OM05-15BH</strain>
    </source>
</reference>
<dbReference type="Gene3D" id="2.180.10.10">
    <property type="entry name" value="RHS repeat-associated core"/>
    <property type="match status" value="1"/>
</dbReference>
<sequence>MEQVNHYYPFGGLFAEGTTTSNQPYKYNGKELDRMYGLDWYDYEARMYDSALGRFMVMDPSAEKYYSISPYAYCINNPIRLIDPNGKEIIITGALSGEALRQLQEKSGKNISLSINDKGKVGYVSNTKKKLKGDAKRISKMIDDNSITVNLITTDKYETSTGNLLVGGAFMGNSVRKDANGNTNVIANQEINPNVLGKADEHTRTPGKMIMHEITEAYAGAQISKKMGIGASQATKAEENNPSSVYFRAHHKATPQSPVQQELFDSSGNKTYDVMQAVRVEWTVSRRGKKKIIQTYP</sequence>
<dbReference type="PANTHER" id="PTHR32305:SF15">
    <property type="entry name" value="PROTEIN RHSA-RELATED"/>
    <property type="match status" value="1"/>
</dbReference>
<dbReference type="InterPro" id="IPR050708">
    <property type="entry name" value="T6SS_VgrG/RHS"/>
</dbReference>
<organism evidence="1 2">
    <name type="scientific">Bacteroides oleiciplenus</name>
    <dbReference type="NCBI Taxonomy" id="626931"/>
    <lineage>
        <taxon>Bacteria</taxon>
        <taxon>Pseudomonadati</taxon>
        <taxon>Bacteroidota</taxon>
        <taxon>Bacteroidia</taxon>
        <taxon>Bacteroidales</taxon>
        <taxon>Bacteroidaceae</taxon>
        <taxon>Bacteroides</taxon>
    </lineage>
</organism>
<accession>A0A3E5BLJ6</accession>
<dbReference type="Proteomes" id="UP000260983">
    <property type="component" value="Unassembled WGS sequence"/>
</dbReference>
<dbReference type="InterPro" id="IPR022385">
    <property type="entry name" value="Rhs_assc_core"/>
</dbReference>
<dbReference type="AlphaFoldDB" id="A0A3E5BLJ6"/>
<evidence type="ECO:0000313" key="2">
    <source>
        <dbReference type="Proteomes" id="UP000260983"/>
    </source>
</evidence>
<gene>
    <name evidence="1" type="ORF">DXB65_05430</name>
</gene>
<dbReference type="PANTHER" id="PTHR32305">
    <property type="match status" value="1"/>
</dbReference>
<proteinExistence type="predicted"/>
<comment type="caution">
    <text evidence="1">The sequence shown here is derived from an EMBL/GenBank/DDBJ whole genome shotgun (WGS) entry which is preliminary data.</text>
</comment>
<dbReference type="EMBL" id="QSUL01000003">
    <property type="protein sequence ID" value="RGN38279.1"/>
    <property type="molecule type" value="Genomic_DNA"/>
</dbReference>